<dbReference type="InterPro" id="IPR019172">
    <property type="entry name" value="Osteopetrosis-assoc_TM_1"/>
</dbReference>
<reference evidence="3" key="1">
    <citation type="journal article" date="2020" name="Nat. Ecol. Evol.">
        <title>Deeply conserved synteny resolves early events in vertebrate evolution.</title>
        <authorList>
            <person name="Simakov O."/>
            <person name="Marletaz F."/>
            <person name="Yue J.X."/>
            <person name="O'Connell B."/>
            <person name="Jenkins J."/>
            <person name="Brandt A."/>
            <person name="Calef R."/>
            <person name="Tung C.H."/>
            <person name="Huang T.K."/>
            <person name="Schmutz J."/>
            <person name="Satoh N."/>
            <person name="Yu J.K."/>
            <person name="Putnam N.H."/>
            <person name="Green R.E."/>
            <person name="Rokhsar D.S."/>
        </authorList>
    </citation>
    <scope>NUCLEOTIDE SEQUENCE [LARGE SCALE GENOMIC DNA]</scope>
    <source>
        <strain evidence="3">S238N-H82</strain>
    </source>
</reference>
<dbReference type="PANTHER" id="PTHR15644">
    <property type="entry name" value="OSTEOPETROSIS ASSOCIATED TRANSMEMBRANE PROTEIN 1"/>
    <property type="match status" value="1"/>
</dbReference>
<dbReference type="GeneID" id="118410041"/>
<name>A0A9J7KNS8_BRAFL</name>
<feature type="chain" id="PRO_5039910677" evidence="2">
    <location>
        <begin position="29"/>
        <end position="354"/>
    </location>
</feature>
<dbReference type="PANTHER" id="PTHR15644:SF2">
    <property type="entry name" value="OSTEOPETROSIS-ASSOCIATED TRANSMEMBRANE PROTEIN 1"/>
    <property type="match status" value="1"/>
</dbReference>
<evidence type="ECO:0000256" key="1">
    <source>
        <dbReference type="SAM" id="Phobius"/>
    </source>
</evidence>
<dbReference type="Proteomes" id="UP000001554">
    <property type="component" value="Chromosome 2"/>
</dbReference>
<protein>
    <submittedName>
        <fullName evidence="4">Osteopetrosis-associated transmembrane protein 1-like</fullName>
    </submittedName>
</protein>
<feature type="signal peptide" evidence="2">
    <location>
        <begin position="1"/>
        <end position="28"/>
    </location>
</feature>
<proteinExistence type="predicted"/>
<keyword evidence="1" id="KW-0472">Membrane</keyword>
<dbReference type="OrthoDB" id="8021850at2759"/>
<keyword evidence="3" id="KW-1185">Reference proteome</keyword>
<dbReference type="RefSeq" id="XP_035667403.1">
    <property type="nucleotide sequence ID" value="XM_035811510.1"/>
</dbReference>
<keyword evidence="1" id="KW-1133">Transmembrane helix</keyword>
<reference evidence="4" key="2">
    <citation type="submission" date="2025-08" db="UniProtKB">
        <authorList>
            <consortium name="RefSeq"/>
        </authorList>
    </citation>
    <scope>IDENTIFICATION</scope>
    <source>
        <strain evidence="4">S238N-H82</strain>
        <tissue evidence="4">Testes</tissue>
    </source>
</reference>
<feature type="transmembrane region" description="Helical" evidence="1">
    <location>
        <begin position="307"/>
        <end position="327"/>
    </location>
</feature>
<gene>
    <name evidence="4" type="primary">LOC118410041</name>
</gene>
<dbReference type="PROSITE" id="PS51257">
    <property type="entry name" value="PROKAR_LIPOPROTEIN"/>
    <property type="match status" value="1"/>
</dbReference>
<dbReference type="Pfam" id="PF09777">
    <property type="entry name" value="OSTMP1"/>
    <property type="match status" value="1"/>
</dbReference>
<keyword evidence="2" id="KW-0732">Signal</keyword>
<dbReference type="AlphaFoldDB" id="A0A9J7KNS8"/>
<dbReference type="KEGG" id="bfo:118410041"/>
<dbReference type="GO" id="GO:0005829">
    <property type="term" value="C:cytosol"/>
    <property type="evidence" value="ECO:0000318"/>
    <property type="project" value="GO_Central"/>
</dbReference>
<evidence type="ECO:0000256" key="2">
    <source>
        <dbReference type="SAM" id="SignalP"/>
    </source>
</evidence>
<evidence type="ECO:0000313" key="4">
    <source>
        <dbReference type="RefSeq" id="XP_035667403.1"/>
    </source>
</evidence>
<keyword evidence="1" id="KW-0812">Transmembrane</keyword>
<dbReference type="OMA" id="FQQVASK"/>
<accession>A0A9J7KNS8</accession>
<sequence>MNVTFRVKILHVLCVTVLIISACKYGFAEEFDRTSDKLGSSEEGDRGFDILPGDEAEVTSQEMEETTHVTTPGREEQTVWSSKGFQVDHSNLTTTQSTYDSTIYASTTIVPSPFIHSHCERLLRKLGESASRFTHCSILHARPLGLCSGCMYEYTDFMKVFEAIIKEKDPTEGKSCEEVLLASDMTQIVVKTHQFIQSLWEASTCEQCFDIGPEVNGTLNYSLSNNTLHFQEMANKTLLCFAQHNNDTSNLPDVCKACKKPYDDLNNLYNSLKETAKLCVDIVDSMNSTRYTWSHRFKCLKQEQDTVAVAAIAVGLCILPVFFYIGSKINVEKIEKKLLKQKRFRPLDSAGLFQ</sequence>
<organism evidence="3 4">
    <name type="scientific">Branchiostoma floridae</name>
    <name type="common">Florida lancelet</name>
    <name type="synonym">Amphioxus</name>
    <dbReference type="NCBI Taxonomy" id="7739"/>
    <lineage>
        <taxon>Eukaryota</taxon>
        <taxon>Metazoa</taxon>
        <taxon>Chordata</taxon>
        <taxon>Cephalochordata</taxon>
        <taxon>Leptocardii</taxon>
        <taxon>Amphioxiformes</taxon>
        <taxon>Branchiostomatidae</taxon>
        <taxon>Branchiostoma</taxon>
    </lineage>
</organism>
<evidence type="ECO:0000313" key="3">
    <source>
        <dbReference type="Proteomes" id="UP000001554"/>
    </source>
</evidence>